<dbReference type="OrthoDB" id="196131at2759"/>
<keyword evidence="2" id="KW-0067">ATP-binding</keyword>
<dbReference type="GO" id="GO:0003723">
    <property type="term" value="F:RNA binding"/>
    <property type="evidence" value="ECO:0007669"/>
    <property type="project" value="UniProtKB-KW"/>
</dbReference>
<sequence length="363" mass="41861">MDLDEKRRKDVSWIKGGNVWRYVDVDDCDAFICCEFKRFNTYLCDIKVAVFNGDVRINIHKDMLKNDCPHCCRDTWEDTWTLGRILALARDKDLALKNVRHECVKMLEPVDMQIGVAEIFEMTRHDKQAMMFSVTLSIEIRLVCKNFMRDVISCGQQTLNLAVLYNLPMEIYLDDEARLNDHLDPLDFNQVVIIVKSVRRAAELNKLLVDLNFPSICIHSGIDKDLALKNVRHECDKMLEPADMQTGVAEIFEMTRHDKQAMLFSATLSTEIRPVCKNLMRDPMEIYLDDEAKLTLHGLVQHYIKLSGLEKTRKLIDLLDAFDFNQVVIFVKSVSRAAVLNKLLSVTSYLSASTLACLWKKAY</sequence>
<dbReference type="SUPFAM" id="SSF52540">
    <property type="entry name" value="P-loop containing nucleoside triphosphate hydrolases"/>
    <property type="match status" value="2"/>
</dbReference>
<evidence type="ECO:0000313" key="3">
    <source>
        <dbReference type="Proteomes" id="UP000283530"/>
    </source>
</evidence>
<dbReference type="InterPro" id="IPR027417">
    <property type="entry name" value="P-loop_NTPase"/>
</dbReference>
<keyword evidence="2" id="KW-0547">Nucleotide-binding</keyword>
<dbReference type="Gene3D" id="3.40.50.300">
    <property type="entry name" value="P-loop containing nucleotide triphosphate hydrolases"/>
    <property type="match status" value="2"/>
</dbReference>
<organism evidence="2 3">
    <name type="scientific">Cinnamomum micranthum f. kanehirae</name>
    <dbReference type="NCBI Taxonomy" id="337451"/>
    <lineage>
        <taxon>Eukaryota</taxon>
        <taxon>Viridiplantae</taxon>
        <taxon>Streptophyta</taxon>
        <taxon>Embryophyta</taxon>
        <taxon>Tracheophyta</taxon>
        <taxon>Spermatophyta</taxon>
        <taxon>Magnoliopsida</taxon>
        <taxon>Magnoliidae</taxon>
        <taxon>Laurales</taxon>
        <taxon>Lauraceae</taxon>
        <taxon>Cinnamomum</taxon>
    </lineage>
</organism>
<dbReference type="STRING" id="337451.A0A3S3N6F9"/>
<proteinExistence type="predicted"/>
<keyword evidence="2" id="KW-0378">Hydrolase</keyword>
<dbReference type="AlphaFoldDB" id="A0A3S3N6F9"/>
<keyword evidence="2" id="KW-0347">Helicase</keyword>
<protein>
    <submittedName>
        <fullName evidence="2">DEAD-box ATP-dependent RNA helicase 56-like protein isoform X1</fullName>
    </submittedName>
</protein>
<dbReference type="Proteomes" id="UP000283530">
    <property type="component" value="Unassembled WGS sequence"/>
</dbReference>
<dbReference type="PANTHER" id="PTHR47958">
    <property type="entry name" value="ATP-DEPENDENT RNA HELICASE DBP3"/>
    <property type="match status" value="1"/>
</dbReference>
<accession>A0A3S3N6F9</accession>
<comment type="caution">
    <text evidence="2">The sequence shown here is derived from an EMBL/GenBank/DDBJ whole genome shotgun (WGS) entry which is preliminary data.</text>
</comment>
<dbReference type="EMBL" id="QPKB01000001">
    <property type="protein sequence ID" value="RWR73602.1"/>
    <property type="molecule type" value="Genomic_DNA"/>
</dbReference>
<name>A0A3S3N6F9_9MAGN</name>
<keyword evidence="1" id="KW-0694">RNA-binding</keyword>
<evidence type="ECO:0000313" key="2">
    <source>
        <dbReference type="EMBL" id="RWR73602.1"/>
    </source>
</evidence>
<keyword evidence="3" id="KW-1185">Reference proteome</keyword>
<reference evidence="2 3" key="1">
    <citation type="journal article" date="2019" name="Nat. Plants">
        <title>Stout camphor tree genome fills gaps in understanding of flowering plant genome evolution.</title>
        <authorList>
            <person name="Chaw S.M."/>
            <person name="Liu Y.C."/>
            <person name="Wu Y.W."/>
            <person name="Wang H.Y."/>
            <person name="Lin C.I."/>
            <person name="Wu C.S."/>
            <person name="Ke H.M."/>
            <person name="Chang L.Y."/>
            <person name="Hsu C.Y."/>
            <person name="Yang H.T."/>
            <person name="Sudianto E."/>
            <person name="Hsu M.H."/>
            <person name="Wu K.P."/>
            <person name="Wang L.N."/>
            <person name="Leebens-Mack J.H."/>
            <person name="Tsai I.J."/>
        </authorList>
    </citation>
    <scope>NUCLEOTIDE SEQUENCE [LARGE SCALE GENOMIC DNA]</scope>
    <source>
        <strain evidence="3">cv. Chaw 1501</strain>
        <tissue evidence="2">Young leaves</tissue>
    </source>
</reference>
<gene>
    <name evidence="2" type="ORF">CKAN_00189600</name>
</gene>
<dbReference type="GO" id="GO:0004386">
    <property type="term" value="F:helicase activity"/>
    <property type="evidence" value="ECO:0007669"/>
    <property type="project" value="UniProtKB-KW"/>
</dbReference>
<evidence type="ECO:0000256" key="1">
    <source>
        <dbReference type="ARBA" id="ARBA00022884"/>
    </source>
</evidence>